<feature type="region of interest" description="Disordered" evidence="1">
    <location>
        <begin position="1"/>
        <end position="41"/>
    </location>
</feature>
<keyword evidence="3" id="KW-1185">Reference proteome</keyword>
<evidence type="ECO:0000313" key="3">
    <source>
        <dbReference type="Proteomes" id="UP000637819"/>
    </source>
</evidence>
<reference evidence="2 3" key="1">
    <citation type="submission" date="2021-01" db="EMBL/GenBank/DDBJ databases">
        <title>Genome Sequence and Methylation Pattern of Haloterrigena salifodinae BOL5-1, An Extremely Halophilic Archaeon from a Bolivian Salt Mine.</title>
        <authorList>
            <person name="DasSarma P."/>
            <person name="Anton B.P."/>
            <person name="DasSarma S.L."/>
            <person name="von Ehrenheim H.A.L."/>
            <person name="Martinez F.L."/>
            <person name="Guzman D."/>
            <person name="Roberts R.J."/>
            <person name="DasSarma S."/>
        </authorList>
    </citation>
    <scope>NUCLEOTIDE SEQUENCE [LARGE SCALE GENOMIC DNA]</scope>
    <source>
        <strain evidence="2 3">BOL5-1</strain>
    </source>
</reference>
<dbReference type="KEGG" id="hsal:JMJ58_01530"/>
<protein>
    <submittedName>
        <fullName evidence="2">Uncharacterized protein</fullName>
    </submittedName>
</protein>
<dbReference type="EMBL" id="CP069188">
    <property type="protein sequence ID" value="QRV15613.1"/>
    <property type="molecule type" value="Genomic_DNA"/>
</dbReference>
<feature type="compositionally biased region" description="Low complexity" evidence="1">
    <location>
        <begin position="8"/>
        <end position="27"/>
    </location>
</feature>
<dbReference type="GeneID" id="62873764"/>
<name>A0A8T8E246_9EURY</name>
<dbReference type="AlphaFoldDB" id="A0A8T8E246"/>
<dbReference type="Proteomes" id="UP000637819">
    <property type="component" value="Chromosome"/>
</dbReference>
<evidence type="ECO:0000313" key="2">
    <source>
        <dbReference type="EMBL" id="QRV15613.1"/>
    </source>
</evidence>
<organism evidence="2 3">
    <name type="scientific">Haloterrigena salifodinae</name>
    <dbReference type="NCBI Taxonomy" id="2675099"/>
    <lineage>
        <taxon>Archaea</taxon>
        <taxon>Methanobacteriati</taxon>
        <taxon>Methanobacteriota</taxon>
        <taxon>Stenosarchaea group</taxon>
        <taxon>Halobacteria</taxon>
        <taxon>Halobacteriales</taxon>
        <taxon>Natrialbaceae</taxon>
        <taxon>Haloterrigena</taxon>
    </lineage>
</organism>
<evidence type="ECO:0000256" key="1">
    <source>
        <dbReference type="SAM" id="MobiDB-lite"/>
    </source>
</evidence>
<sequence length="247" mass="26892">MYGETQQDSSPSDSPPTLAAGATGAAGCLSDAPSDETDDAEPLFVAPVYDADAENWVIHAYADEAYYEAREDHQIHLGKFEGVVDDREIEEHDAAFTEHHDGVYRATVDFGLTPADSEDPRVVHVSNMTVEGADSDETGPEVGGFLRPNVVDRDPPEVPDVELAFEYDEAAREVTITHESGETVQGASMEIWIGDDRTDEQFSGEITPDDRVTVTVTDGNPGDLLTIVWHSPEIDEEIPLGSFEIPE</sequence>
<proteinExistence type="predicted"/>
<dbReference type="RefSeq" id="WP_204748090.1">
    <property type="nucleotide sequence ID" value="NZ_CP069188.1"/>
</dbReference>
<gene>
    <name evidence="2" type="ORF">JMJ58_01530</name>
</gene>
<dbReference type="OrthoDB" id="202932at2157"/>
<accession>A0A8T8E246</accession>